<dbReference type="Proteomes" id="UP000483802">
    <property type="component" value="Unassembled WGS sequence"/>
</dbReference>
<gene>
    <name evidence="1" type="ORF">GPA10_22180</name>
</gene>
<evidence type="ECO:0000313" key="1">
    <source>
        <dbReference type="EMBL" id="MVO87396.1"/>
    </source>
</evidence>
<reference evidence="1 2" key="1">
    <citation type="submission" date="2019-11" db="EMBL/GenBank/DDBJ databases">
        <title>Streptomyces typhae sp. nov., a novel endophytic actinomycete isolated from the root of cattail pollen (Typha angustifolia L.).</title>
        <authorList>
            <person name="Peng C."/>
        </authorList>
    </citation>
    <scope>NUCLEOTIDE SEQUENCE [LARGE SCALE GENOMIC DNA]</scope>
    <source>
        <strain evidence="2">p1417</strain>
    </source>
</reference>
<protein>
    <submittedName>
        <fullName evidence="1">Uncharacterized protein</fullName>
    </submittedName>
</protein>
<dbReference type="EMBL" id="WPNZ01000012">
    <property type="protein sequence ID" value="MVO87396.1"/>
    <property type="molecule type" value="Genomic_DNA"/>
</dbReference>
<sequence length="63" mass="7273">MAEKIRITVITEYIPDLEHYPDAETVAQAAEFDERENPFVEFPDAYLDDPSEIVSVKYEIIPV</sequence>
<dbReference type="AlphaFoldDB" id="A0A6L6X100"/>
<keyword evidence="2" id="KW-1185">Reference proteome</keyword>
<proteinExistence type="predicted"/>
<evidence type="ECO:0000313" key="2">
    <source>
        <dbReference type="Proteomes" id="UP000483802"/>
    </source>
</evidence>
<name>A0A6L6X100_9ACTN</name>
<comment type="caution">
    <text evidence="1">The sequence shown here is derived from an EMBL/GenBank/DDBJ whole genome shotgun (WGS) entry which is preliminary data.</text>
</comment>
<organism evidence="1 2">
    <name type="scientific">Streptomyces typhae</name>
    <dbReference type="NCBI Taxonomy" id="2681492"/>
    <lineage>
        <taxon>Bacteria</taxon>
        <taxon>Bacillati</taxon>
        <taxon>Actinomycetota</taxon>
        <taxon>Actinomycetes</taxon>
        <taxon>Kitasatosporales</taxon>
        <taxon>Streptomycetaceae</taxon>
        <taxon>Streptomyces</taxon>
    </lineage>
</organism>
<dbReference type="RefSeq" id="WP_157167029.1">
    <property type="nucleotide sequence ID" value="NZ_WPNZ01000012.1"/>
</dbReference>
<accession>A0A6L6X100</accession>